<evidence type="ECO:0000259" key="1">
    <source>
        <dbReference type="Pfam" id="PF00149"/>
    </source>
</evidence>
<proteinExistence type="predicted"/>
<dbReference type="PANTHER" id="PTHR42850:SF7">
    <property type="entry name" value="BIS(5'-NUCLEOSYL)-TETRAPHOSPHATASE PRPE [ASYMMETRICAL]"/>
    <property type="match status" value="1"/>
</dbReference>
<dbReference type="Pfam" id="PF00149">
    <property type="entry name" value="Metallophos"/>
    <property type="match status" value="1"/>
</dbReference>
<dbReference type="SUPFAM" id="SSF52540">
    <property type="entry name" value="P-loop containing nucleoside triphosphate hydrolases"/>
    <property type="match status" value="1"/>
</dbReference>
<dbReference type="AlphaFoldDB" id="A0A2T0R458"/>
<dbReference type="InterPro" id="IPR027417">
    <property type="entry name" value="P-loop_NTPase"/>
</dbReference>
<dbReference type="SUPFAM" id="SSF56091">
    <property type="entry name" value="DNA ligase/mRNA capping enzyme, catalytic domain"/>
    <property type="match status" value="1"/>
</dbReference>
<dbReference type="Gene3D" id="3.40.50.300">
    <property type="entry name" value="P-loop containing nucleotide triphosphate hydrolases"/>
    <property type="match status" value="1"/>
</dbReference>
<reference evidence="3 4" key="1">
    <citation type="submission" date="2018-03" db="EMBL/GenBank/DDBJ databases">
        <title>Genomic Encyclopedia of Archaeal and Bacterial Type Strains, Phase II (KMG-II): from individual species to whole genera.</title>
        <authorList>
            <person name="Goeker M."/>
        </authorList>
    </citation>
    <scope>NUCLEOTIDE SEQUENCE [LARGE SCALE GENOMIC DNA]</scope>
    <source>
        <strain evidence="3 4">DSM 19711</strain>
    </source>
</reference>
<sequence length="857" mass="92574">MSELTVPRTSLVVLVGVSGSGKSTFARTHFAPTEVLSSDVCRGLVSDDENDQAATADAFEVLHFIAAKRLAADRLTVVDATNVQPSARRSLVELARAHDVLPVAIVLDVGEQVCVARNAERADRSFGAQVVRRQQADLRRSLKGLQREGFRAVHVLRSPEEVAQASIVRTTLYVDKREETGPFDVVGDVHGCRAELLDLLDRLGYEVVLDGQGRAVDAVPPAGRRAVFVGDLVDRGPDTPGVLRLVMGMVAAGHALCVSGNHENKLLRALRGRKVQVAHGLAESLAQLAAEPEEFRAQVVEFLDSLVSHYVLDGGNLAVAHAGVLEQYQGRASGRVREFCLYGQTTGETDEFGLPVRYPWANDYRGRATVVYGHTPVPEPEWVNQTICVDTGCVFGGHLTALRYPEKDLVAVPAHAVHHDPVKPFPAAGSQVPAEPERAAVRDPDVLDVTDVLGKRVVETADHGRITVREENAAAALEVVSRFAVDPRWLVHLPPTMSPVATSRREGFLEHPDEAFAAYAADGVQAVVCEEKHMGSRALALVCRDEQVARERFGAPGGALGAVWTRTGRSFFDPSLTAALVGEFRAALESSGVFDELGDWLVLDGELLPWSAKAGDLLRTQYAAVGAAGRSALPVAVEVLGRAAARGLDVGDLLARSRSRAANVVAFTDAYRRYCWPTDGLDGVRFAPFAVLAGAGRTFADRPHDWHLSVADRLVATSERFAPTRRLVVDTADPAAVAGAVAWWEELTAAGGEGMVVKPLANRVRGRGGRGGLAQPGLKVRGREYLRIVYGPDYLEPANLDRLRQRGLGRKRSLALREYALGLEGLERAARGEPLWRVHECTFAVLALESEPVDPRL</sequence>
<protein>
    <submittedName>
        <fullName evidence="3">Polynucleotide 3'-phosphatase /polynucleotide 5'-hydroxyl-kinase /polynucleotide 2',3'-cyclic phosphate phosphodiesterase</fullName>
    </submittedName>
</protein>
<dbReference type="InterPro" id="IPR029052">
    <property type="entry name" value="Metallo-depent_PP-like"/>
</dbReference>
<gene>
    <name evidence="3" type="ORF">CLV37_10533</name>
</gene>
<evidence type="ECO:0000313" key="3">
    <source>
        <dbReference type="EMBL" id="PRY15109.1"/>
    </source>
</evidence>
<dbReference type="GO" id="GO:0016791">
    <property type="term" value="F:phosphatase activity"/>
    <property type="evidence" value="ECO:0007669"/>
    <property type="project" value="TreeGrafter"/>
</dbReference>
<dbReference type="PANTHER" id="PTHR42850">
    <property type="entry name" value="METALLOPHOSPHOESTERASE"/>
    <property type="match status" value="1"/>
</dbReference>
<dbReference type="RefSeq" id="WP_106210269.1">
    <property type="nucleotide sequence ID" value="NZ_PVZF01000005.1"/>
</dbReference>
<keyword evidence="3" id="KW-0418">Kinase</keyword>
<dbReference type="Proteomes" id="UP000238083">
    <property type="component" value="Unassembled WGS sequence"/>
</dbReference>
<keyword evidence="4" id="KW-1185">Reference proteome</keyword>
<dbReference type="EMBL" id="PVZF01000005">
    <property type="protein sequence ID" value="PRY15109.1"/>
    <property type="molecule type" value="Genomic_DNA"/>
</dbReference>
<accession>A0A2T0R458</accession>
<dbReference type="CDD" id="cd07423">
    <property type="entry name" value="MPP_Prp_like"/>
    <property type="match status" value="1"/>
</dbReference>
<dbReference type="Gene3D" id="3.30.470.30">
    <property type="entry name" value="DNA ligase/mRNA capping enzyme"/>
    <property type="match status" value="2"/>
</dbReference>
<dbReference type="InterPro" id="IPR024028">
    <property type="entry name" value="PNKP_bac"/>
</dbReference>
<feature type="domain" description="Polynucleotide kinase-phosphatase ligase" evidence="2">
    <location>
        <begin position="475"/>
        <end position="852"/>
    </location>
</feature>
<keyword evidence="3" id="KW-0808">Transferase</keyword>
<comment type="caution">
    <text evidence="3">The sequence shown here is derived from an EMBL/GenBank/DDBJ whole genome shotgun (WGS) entry which is preliminary data.</text>
</comment>
<organism evidence="3 4">
    <name type="scientific">Kineococcus rhizosphaerae</name>
    <dbReference type="NCBI Taxonomy" id="559628"/>
    <lineage>
        <taxon>Bacteria</taxon>
        <taxon>Bacillati</taxon>
        <taxon>Actinomycetota</taxon>
        <taxon>Actinomycetes</taxon>
        <taxon>Kineosporiales</taxon>
        <taxon>Kineosporiaceae</taxon>
        <taxon>Kineococcus</taxon>
    </lineage>
</organism>
<feature type="domain" description="Calcineurin-like phosphoesterase" evidence="1">
    <location>
        <begin position="182"/>
        <end position="378"/>
    </location>
</feature>
<dbReference type="InterPro" id="IPR041780">
    <property type="entry name" value="MPP_PrpE-like"/>
</dbReference>
<dbReference type="Gene3D" id="3.60.21.10">
    <property type="match status" value="1"/>
</dbReference>
<dbReference type="Pfam" id="PF16542">
    <property type="entry name" value="PNKP_ligase"/>
    <property type="match status" value="1"/>
</dbReference>
<dbReference type="GO" id="GO:0016301">
    <property type="term" value="F:kinase activity"/>
    <property type="evidence" value="ECO:0007669"/>
    <property type="project" value="UniProtKB-KW"/>
</dbReference>
<dbReference type="Pfam" id="PF13671">
    <property type="entry name" value="AAA_33"/>
    <property type="match status" value="1"/>
</dbReference>
<dbReference type="InterPro" id="IPR032380">
    <property type="entry name" value="PNKP_ligase_dom"/>
</dbReference>
<dbReference type="InterPro" id="IPR004843">
    <property type="entry name" value="Calcineurin-like_PHP"/>
</dbReference>
<evidence type="ECO:0000313" key="4">
    <source>
        <dbReference type="Proteomes" id="UP000238083"/>
    </source>
</evidence>
<dbReference type="GO" id="GO:0005737">
    <property type="term" value="C:cytoplasm"/>
    <property type="evidence" value="ECO:0007669"/>
    <property type="project" value="TreeGrafter"/>
</dbReference>
<dbReference type="NCBIfam" id="TIGR04075">
    <property type="entry name" value="bacter_Pnkp"/>
    <property type="match status" value="1"/>
</dbReference>
<evidence type="ECO:0000259" key="2">
    <source>
        <dbReference type="Pfam" id="PF16542"/>
    </source>
</evidence>
<dbReference type="OrthoDB" id="9807890at2"/>
<name>A0A2T0R458_9ACTN</name>
<dbReference type="InterPro" id="IPR050126">
    <property type="entry name" value="Ap4A_hydrolase"/>
</dbReference>
<dbReference type="SUPFAM" id="SSF56300">
    <property type="entry name" value="Metallo-dependent phosphatases"/>
    <property type="match status" value="1"/>
</dbReference>